<evidence type="ECO:0000313" key="2">
    <source>
        <dbReference type="EMBL" id="SDU76928.1"/>
    </source>
</evidence>
<dbReference type="EMBL" id="LT629791">
    <property type="protein sequence ID" value="SDU76928.1"/>
    <property type="molecule type" value="Genomic_DNA"/>
</dbReference>
<feature type="region of interest" description="Disordered" evidence="1">
    <location>
        <begin position="164"/>
        <end position="187"/>
    </location>
</feature>
<accession>A0A1H2L8L4</accession>
<protein>
    <submittedName>
        <fullName evidence="2">RNA polymerase sigma-70 factor, ECF subfamily</fullName>
    </submittedName>
</protein>
<reference evidence="3" key="1">
    <citation type="submission" date="2016-10" db="EMBL/GenBank/DDBJ databases">
        <authorList>
            <person name="Varghese N."/>
            <person name="Submissions S."/>
        </authorList>
    </citation>
    <scope>NUCLEOTIDE SEQUENCE [LARGE SCALE GENOMIC DNA]</scope>
    <source>
        <strain evidence="3">DSM 45079</strain>
    </source>
</reference>
<dbReference type="Proteomes" id="UP000182977">
    <property type="component" value="Chromosome I"/>
</dbReference>
<dbReference type="RefSeq" id="WP_046771905.1">
    <property type="nucleotide sequence ID" value="NZ_LBMC01000052.1"/>
</dbReference>
<dbReference type="OrthoDB" id="3748959at2"/>
<proteinExistence type="predicted"/>
<dbReference type="SUPFAM" id="SSF88659">
    <property type="entry name" value="Sigma3 and sigma4 domains of RNA polymerase sigma factors"/>
    <property type="match status" value="1"/>
</dbReference>
<gene>
    <name evidence="2" type="ORF">SAMN04488563_5361</name>
</gene>
<dbReference type="STRING" id="419479.SAMN04488563_5361"/>
<keyword evidence="3" id="KW-1185">Reference proteome</keyword>
<sequence>MSITRASQQEFATATRVDESAAERICDRHGAALFSLAYSVLLDQGDAERVVVSVIAEVCVEHDVARDEVSMRQRLAYLTFVQCLSSGMTVASLTADGSEDPAPSGRKSAPAMMAGLGMLAGQQRAAIALVCFGGFSYRDVALLLDLPAAEVAGLLTLGLREMAGAGSSSSSRRHGLVGNGADGRGLD</sequence>
<evidence type="ECO:0000313" key="3">
    <source>
        <dbReference type="Proteomes" id="UP000182977"/>
    </source>
</evidence>
<dbReference type="Gene3D" id="1.20.140.160">
    <property type="match status" value="1"/>
</dbReference>
<dbReference type="InterPro" id="IPR013324">
    <property type="entry name" value="RNA_pol_sigma_r3/r4-like"/>
</dbReference>
<dbReference type="AlphaFoldDB" id="A0A1H2L8L4"/>
<feature type="compositionally biased region" description="Gly residues" evidence="1">
    <location>
        <begin position="177"/>
        <end position="187"/>
    </location>
</feature>
<name>A0A1H2L8L4_9ACTN</name>
<evidence type="ECO:0000256" key="1">
    <source>
        <dbReference type="SAM" id="MobiDB-lite"/>
    </source>
</evidence>
<organism evidence="2 3">
    <name type="scientific">Jiangella alkaliphila</name>
    <dbReference type="NCBI Taxonomy" id="419479"/>
    <lineage>
        <taxon>Bacteria</taxon>
        <taxon>Bacillati</taxon>
        <taxon>Actinomycetota</taxon>
        <taxon>Actinomycetes</taxon>
        <taxon>Jiangellales</taxon>
        <taxon>Jiangellaceae</taxon>
        <taxon>Jiangella</taxon>
    </lineage>
</organism>